<dbReference type="Proteomes" id="UP001177744">
    <property type="component" value="Unassembled WGS sequence"/>
</dbReference>
<protein>
    <submittedName>
        <fullName evidence="1">Uncharacterized protein</fullName>
    </submittedName>
</protein>
<proteinExistence type="predicted"/>
<name>A0AA40LRE9_CNENI</name>
<comment type="caution">
    <text evidence="1">The sequence shown here is derived from an EMBL/GenBank/DDBJ whole genome shotgun (WGS) entry which is preliminary data.</text>
</comment>
<accession>A0AA40LRE9</accession>
<sequence>MNSRLVKFQNLGQGIDASLVSQLGVSPFSLNPPKDLALRPIFISLMVSSSVVMPLRSSLIFKARSFRIRSRTDALLGSSAAFSCSELSSFRKLSSVRPTPLSFSWLLDEDVAVSVMCIYGSLPSAMADRTFPRAELQGRGTVPVMQGICLHDSGSHAGIAEKTRLALAPAAGAKAASCTRCQCLALALMAPQGFSTFPCS</sequence>
<organism evidence="1 2">
    <name type="scientific">Cnephaeus nilssonii</name>
    <name type="common">Northern bat</name>
    <name type="synonym">Eptesicus nilssonii</name>
    <dbReference type="NCBI Taxonomy" id="3371016"/>
    <lineage>
        <taxon>Eukaryota</taxon>
        <taxon>Metazoa</taxon>
        <taxon>Chordata</taxon>
        <taxon>Craniata</taxon>
        <taxon>Vertebrata</taxon>
        <taxon>Euteleostomi</taxon>
        <taxon>Mammalia</taxon>
        <taxon>Eutheria</taxon>
        <taxon>Laurasiatheria</taxon>
        <taxon>Chiroptera</taxon>
        <taxon>Yangochiroptera</taxon>
        <taxon>Vespertilionidae</taxon>
        <taxon>Cnephaeus</taxon>
    </lineage>
</organism>
<dbReference type="AlphaFoldDB" id="A0AA40LRE9"/>
<keyword evidence="2" id="KW-1185">Reference proteome</keyword>
<evidence type="ECO:0000313" key="2">
    <source>
        <dbReference type="Proteomes" id="UP001177744"/>
    </source>
</evidence>
<gene>
    <name evidence="1" type="ORF">QTO34_017655</name>
</gene>
<reference evidence="1" key="1">
    <citation type="submission" date="2023-06" db="EMBL/GenBank/DDBJ databases">
        <title>Reference genome for the Northern bat (Eptesicus nilssonii), a most northern bat species.</title>
        <authorList>
            <person name="Laine V.N."/>
            <person name="Pulliainen A.T."/>
            <person name="Lilley T.M."/>
        </authorList>
    </citation>
    <scope>NUCLEOTIDE SEQUENCE</scope>
    <source>
        <strain evidence="1">BLF_Eptnil</strain>
        <tissue evidence="1">Kidney</tissue>
    </source>
</reference>
<evidence type="ECO:0000313" key="1">
    <source>
        <dbReference type="EMBL" id="KAK1341252.1"/>
    </source>
</evidence>
<dbReference type="EMBL" id="JAULJE010000007">
    <property type="protein sequence ID" value="KAK1341252.1"/>
    <property type="molecule type" value="Genomic_DNA"/>
</dbReference>